<dbReference type="EMBL" id="VUJX02000001">
    <property type="protein sequence ID" value="KAL0942878.1"/>
    <property type="molecule type" value="Genomic_DNA"/>
</dbReference>
<evidence type="ECO:0000313" key="1">
    <source>
        <dbReference type="EMBL" id="KAL0942878.1"/>
    </source>
</evidence>
<name>A0ACC3ZFH9_COLTU</name>
<organism evidence="1 2">
    <name type="scientific">Colletotrichum truncatum</name>
    <name type="common">Anthracnose fungus</name>
    <name type="synonym">Colletotrichum capsici</name>
    <dbReference type="NCBI Taxonomy" id="5467"/>
    <lineage>
        <taxon>Eukaryota</taxon>
        <taxon>Fungi</taxon>
        <taxon>Dikarya</taxon>
        <taxon>Ascomycota</taxon>
        <taxon>Pezizomycotina</taxon>
        <taxon>Sordariomycetes</taxon>
        <taxon>Hypocreomycetidae</taxon>
        <taxon>Glomerellales</taxon>
        <taxon>Glomerellaceae</taxon>
        <taxon>Colletotrichum</taxon>
        <taxon>Colletotrichum truncatum species complex</taxon>
    </lineage>
</organism>
<gene>
    <name evidence="1" type="ORF">CTRU02_200764</name>
</gene>
<sequence length="404" mass="45629">MSGPLGFTSNPYGKITPSFFFYPDAIPKANTPITWGVEDHEKIPETWVTITLGDGKRLNNPQGNFPSVALWNEEGEPIARFTGKGPVKIGKGGHKTQVIQQTLNGRKDEDPGYIMLSADEDAICIAMIQVSNGRHSSVFFGDTGYVCGQTWYYSSIRMSEQHINFLAPVDSLLNSRCAWLDADHSGEINARAMSYHLRDMIPSNDKLALYNLADHKYLCGSTRRFAWWKNLRPNGKIPFFNPPLEYIADSEDRRKEGADKFPTLALDDIHYNRDVYIEQGESPDVAKYYEKHPYATNRKKRNAKLQLSKRQGSNMDTERIIVTEIPGQTAREICEDPNSAGYDIASYVDMKYCDLSERKLYDLCSGTITSNCFDANSTAFVGVINARGENSAPLKEYKERSHWK</sequence>
<dbReference type="Proteomes" id="UP000805649">
    <property type="component" value="Unassembled WGS sequence"/>
</dbReference>
<keyword evidence="2" id="KW-1185">Reference proteome</keyword>
<evidence type="ECO:0000313" key="2">
    <source>
        <dbReference type="Proteomes" id="UP000805649"/>
    </source>
</evidence>
<proteinExistence type="predicted"/>
<accession>A0ACC3ZFH9</accession>
<reference evidence="1 2" key="1">
    <citation type="journal article" date="2020" name="Phytopathology">
        <title>Genome Sequence Resources of Colletotrichum truncatum, C. plurivorum, C. musicola, and C. sojae: Four Species Pathogenic to Soybean (Glycine max).</title>
        <authorList>
            <person name="Rogerio F."/>
            <person name="Boufleur T.R."/>
            <person name="Ciampi-Guillardi M."/>
            <person name="Sukno S.A."/>
            <person name="Thon M.R."/>
            <person name="Massola Junior N.S."/>
            <person name="Baroncelli R."/>
        </authorList>
    </citation>
    <scope>NUCLEOTIDE SEQUENCE [LARGE SCALE GENOMIC DNA]</scope>
    <source>
        <strain evidence="1 2">CMES1059</strain>
    </source>
</reference>
<protein>
    <submittedName>
        <fullName evidence="1">Uncharacterized protein</fullName>
    </submittedName>
</protein>
<comment type="caution">
    <text evidence="1">The sequence shown here is derived from an EMBL/GenBank/DDBJ whole genome shotgun (WGS) entry which is preliminary data.</text>
</comment>